<keyword evidence="1" id="KW-0472">Membrane</keyword>
<dbReference type="AlphaFoldDB" id="I3CDK3"/>
<evidence type="ECO:0000313" key="2">
    <source>
        <dbReference type="EMBL" id="EIJ41696.1"/>
    </source>
</evidence>
<keyword evidence="1" id="KW-0812">Transmembrane</keyword>
<reference evidence="2 3" key="1">
    <citation type="submission" date="2011-11" db="EMBL/GenBank/DDBJ databases">
        <title>Improved High-Quality Draft sequence of Beggiatoa alba B18lD.</title>
        <authorList>
            <consortium name="US DOE Joint Genome Institute"/>
            <person name="Lucas S."/>
            <person name="Han J."/>
            <person name="Lapidus A."/>
            <person name="Cheng J.-F."/>
            <person name="Goodwin L."/>
            <person name="Pitluck S."/>
            <person name="Peters L."/>
            <person name="Mikhailova N."/>
            <person name="Held B."/>
            <person name="Detter J.C."/>
            <person name="Han C."/>
            <person name="Tapia R."/>
            <person name="Land M."/>
            <person name="Hauser L."/>
            <person name="Kyrpides N."/>
            <person name="Ivanova N."/>
            <person name="Pagani I."/>
            <person name="Samuel K."/>
            <person name="Teske A."/>
            <person name="Mueller J."/>
            <person name="Woyke T."/>
        </authorList>
    </citation>
    <scope>NUCLEOTIDE SEQUENCE [LARGE SCALE GENOMIC DNA]</scope>
    <source>
        <strain evidence="2 3">B18LD</strain>
    </source>
</reference>
<proteinExistence type="predicted"/>
<dbReference type="Proteomes" id="UP000005744">
    <property type="component" value="Unassembled WGS sequence"/>
</dbReference>
<name>I3CDK3_9GAMM</name>
<feature type="transmembrane region" description="Helical" evidence="1">
    <location>
        <begin position="6"/>
        <end position="34"/>
    </location>
</feature>
<evidence type="ECO:0000313" key="3">
    <source>
        <dbReference type="Proteomes" id="UP000005744"/>
    </source>
</evidence>
<dbReference type="EMBL" id="JH600070">
    <property type="protein sequence ID" value="EIJ41696.1"/>
    <property type="molecule type" value="Genomic_DNA"/>
</dbReference>
<dbReference type="HOGENOM" id="CLU_125354_0_0_6"/>
<keyword evidence="1" id="KW-1133">Transmembrane helix</keyword>
<gene>
    <name evidence="2" type="ORF">BegalDRAFT_0785</name>
</gene>
<accession>I3CDK3</accession>
<sequence length="167" mass="18710">MDDLSINSLLILAGAGSVLLLLVWSGILLLVAYISGWSALARYYAAPMPLPMISQRWIYQSMALRWFFWGYNNCLTIGVADDGFLIKVVFPLKIGHKPLLIPWSAIQKIEVIKVFSTFPIMKLTLHQLPSIPLFLSKTLLENLQQRSSITLPIVTVEDKAVSYSSNT</sequence>
<organism evidence="2 3">
    <name type="scientific">Beggiatoa alba B18LD</name>
    <dbReference type="NCBI Taxonomy" id="395493"/>
    <lineage>
        <taxon>Bacteria</taxon>
        <taxon>Pseudomonadati</taxon>
        <taxon>Pseudomonadota</taxon>
        <taxon>Gammaproteobacteria</taxon>
        <taxon>Thiotrichales</taxon>
        <taxon>Thiotrichaceae</taxon>
        <taxon>Beggiatoa</taxon>
    </lineage>
</organism>
<evidence type="ECO:0000256" key="1">
    <source>
        <dbReference type="SAM" id="Phobius"/>
    </source>
</evidence>
<keyword evidence="3" id="KW-1185">Reference proteome</keyword>
<protein>
    <submittedName>
        <fullName evidence="2">Uncharacterized protein</fullName>
    </submittedName>
</protein>